<reference evidence="3" key="1">
    <citation type="journal article" date="2020" name="Stud. Mycol.">
        <title>101 Dothideomycetes genomes: a test case for predicting lifestyles and emergence of pathogens.</title>
        <authorList>
            <person name="Haridas S."/>
            <person name="Albert R."/>
            <person name="Binder M."/>
            <person name="Bloem J."/>
            <person name="Labutti K."/>
            <person name="Salamov A."/>
            <person name="Andreopoulos B."/>
            <person name="Baker S."/>
            <person name="Barry K."/>
            <person name="Bills G."/>
            <person name="Bluhm B."/>
            <person name="Cannon C."/>
            <person name="Castanera R."/>
            <person name="Culley D."/>
            <person name="Daum C."/>
            <person name="Ezra D."/>
            <person name="Gonzalez J."/>
            <person name="Henrissat B."/>
            <person name="Kuo A."/>
            <person name="Liang C."/>
            <person name="Lipzen A."/>
            <person name="Lutzoni F."/>
            <person name="Magnuson J."/>
            <person name="Mondo S."/>
            <person name="Nolan M."/>
            <person name="Ohm R."/>
            <person name="Pangilinan J."/>
            <person name="Park H.-J."/>
            <person name="Ramirez L."/>
            <person name="Alfaro M."/>
            <person name="Sun H."/>
            <person name="Tritt A."/>
            <person name="Yoshinaga Y."/>
            <person name="Zwiers L.-H."/>
            <person name="Turgeon B."/>
            <person name="Goodwin S."/>
            <person name="Spatafora J."/>
            <person name="Crous P."/>
            <person name="Grigoriev I."/>
        </authorList>
    </citation>
    <scope>NUCLEOTIDE SEQUENCE</scope>
    <source>
        <strain evidence="3">SCOH1-5</strain>
    </source>
</reference>
<evidence type="ECO:0000256" key="1">
    <source>
        <dbReference type="SAM" id="MobiDB-lite"/>
    </source>
</evidence>
<proteinExistence type="predicted"/>
<dbReference type="PANTHER" id="PTHR28219:SF1">
    <property type="entry name" value="UPF0642 PROTEIN YBL028C"/>
    <property type="match status" value="1"/>
</dbReference>
<feature type="compositionally biased region" description="Basic and acidic residues" evidence="1">
    <location>
        <begin position="43"/>
        <end position="54"/>
    </location>
</feature>
<evidence type="ECO:0000313" key="4">
    <source>
        <dbReference type="Proteomes" id="UP000799539"/>
    </source>
</evidence>
<feature type="domain" description="DUF2423" evidence="2">
    <location>
        <begin position="1"/>
        <end position="44"/>
    </location>
</feature>
<accession>A0A6A6FF67</accession>
<organism evidence="3 4">
    <name type="scientific">Cercospora zeae-maydis SCOH1-5</name>
    <dbReference type="NCBI Taxonomy" id="717836"/>
    <lineage>
        <taxon>Eukaryota</taxon>
        <taxon>Fungi</taxon>
        <taxon>Dikarya</taxon>
        <taxon>Ascomycota</taxon>
        <taxon>Pezizomycotina</taxon>
        <taxon>Dothideomycetes</taxon>
        <taxon>Dothideomycetidae</taxon>
        <taxon>Mycosphaerellales</taxon>
        <taxon>Mycosphaerellaceae</taxon>
        <taxon>Cercospora</taxon>
    </lineage>
</organism>
<feature type="compositionally biased region" description="Basic residues" evidence="1">
    <location>
        <begin position="102"/>
        <end position="116"/>
    </location>
</feature>
<dbReference type="Proteomes" id="UP000799539">
    <property type="component" value="Unassembled WGS sequence"/>
</dbReference>
<dbReference type="InterPro" id="IPR019434">
    <property type="entry name" value="DUF2423"/>
</dbReference>
<name>A0A6A6FF67_9PEZI</name>
<feature type="compositionally biased region" description="Basic and acidic residues" evidence="1">
    <location>
        <begin position="91"/>
        <end position="101"/>
    </location>
</feature>
<feature type="region of interest" description="Disordered" evidence="1">
    <location>
        <begin position="1"/>
        <end position="22"/>
    </location>
</feature>
<feature type="compositionally biased region" description="Polar residues" evidence="1">
    <location>
        <begin position="1"/>
        <end position="16"/>
    </location>
</feature>
<dbReference type="Pfam" id="PF10338">
    <property type="entry name" value="YBL028C_N"/>
    <property type="match status" value="1"/>
</dbReference>
<dbReference type="GO" id="GO:0030687">
    <property type="term" value="C:preribosome, large subunit precursor"/>
    <property type="evidence" value="ECO:0007669"/>
    <property type="project" value="TreeGrafter"/>
</dbReference>
<dbReference type="EMBL" id="ML992674">
    <property type="protein sequence ID" value="KAF2212067.1"/>
    <property type="molecule type" value="Genomic_DNA"/>
</dbReference>
<evidence type="ECO:0000313" key="3">
    <source>
        <dbReference type="EMBL" id="KAF2212067.1"/>
    </source>
</evidence>
<dbReference type="AlphaFoldDB" id="A0A6A6FF67"/>
<dbReference type="PANTHER" id="PTHR28219">
    <property type="entry name" value="UPF0642 PROTEIN YBL028C"/>
    <property type="match status" value="1"/>
</dbReference>
<sequence length="133" mass="15105">MGKSSRSSAIKKNNQALKKKVFGPVETARIERQNAKLLALAKAPKELVMEDSKTNQEPPVETAKENETSSTKDTTTMDVDDEDAKPKRSKREIARMQEARKVRAVAKLRGSRSRPRNQKEFPAHKLKKKVHKR</sequence>
<feature type="compositionally biased region" description="Polar residues" evidence="1">
    <location>
        <begin position="68"/>
        <end position="77"/>
    </location>
</feature>
<evidence type="ECO:0000259" key="2">
    <source>
        <dbReference type="Pfam" id="PF10338"/>
    </source>
</evidence>
<protein>
    <recommendedName>
        <fullName evidence="2">DUF2423 domain-containing protein</fullName>
    </recommendedName>
</protein>
<feature type="region of interest" description="Disordered" evidence="1">
    <location>
        <begin position="43"/>
        <end position="133"/>
    </location>
</feature>
<feature type="compositionally biased region" description="Basic residues" evidence="1">
    <location>
        <begin position="124"/>
        <end position="133"/>
    </location>
</feature>
<gene>
    <name evidence="3" type="ORF">CERZMDRAFT_97982</name>
</gene>
<dbReference type="OrthoDB" id="4087970at2759"/>
<keyword evidence="4" id="KW-1185">Reference proteome</keyword>